<comment type="caution">
    <text evidence="2">The sequence shown here is derived from an EMBL/GenBank/DDBJ whole genome shotgun (WGS) entry which is preliminary data.</text>
</comment>
<dbReference type="AlphaFoldDB" id="A0A2T0AKD1"/>
<accession>A0A2T0AKD1</accession>
<evidence type="ECO:0000313" key="2">
    <source>
        <dbReference type="EMBL" id="PRR69025.1"/>
    </source>
</evidence>
<sequence>MKKIALILAVVLTLGVLTPVAFAAVSDQQKAEIESLYQQIIALRQQIIDKYVESGQLTKEQGDLIKQRIQAMEEYRAQNGFVPGPGFCGNGYGMMGGWGRGFRGGFGNAPNQGNQNSAFFGPGMMRGYTGL</sequence>
<dbReference type="RefSeq" id="WP_106006466.1">
    <property type="nucleotide sequence ID" value="NZ_CP136418.1"/>
</dbReference>
<reference evidence="2 3" key="1">
    <citation type="submission" date="2018-03" db="EMBL/GenBank/DDBJ databases">
        <title>Genome sequence of Moorella humiferrea DSM 23265.</title>
        <authorList>
            <person name="Poehlein A."/>
            <person name="Daniel R."/>
        </authorList>
    </citation>
    <scope>NUCLEOTIDE SEQUENCE [LARGE SCALE GENOMIC DNA]</scope>
    <source>
        <strain evidence="2 3">DSM 23265</strain>
    </source>
</reference>
<protein>
    <recommendedName>
        <fullName evidence="4">DUF2680 domain-containing protein</fullName>
    </recommendedName>
</protein>
<gene>
    <name evidence="2" type="ORF">MOHU_25560</name>
</gene>
<evidence type="ECO:0000256" key="1">
    <source>
        <dbReference type="SAM" id="SignalP"/>
    </source>
</evidence>
<keyword evidence="1" id="KW-0732">Signal</keyword>
<feature type="chain" id="PRO_5015628001" description="DUF2680 domain-containing protein" evidence="1">
    <location>
        <begin position="24"/>
        <end position="131"/>
    </location>
</feature>
<proteinExistence type="predicted"/>
<evidence type="ECO:0000313" key="3">
    <source>
        <dbReference type="Proteomes" id="UP000238415"/>
    </source>
</evidence>
<dbReference type="EMBL" id="PVXM01000058">
    <property type="protein sequence ID" value="PRR69025.1"/>
    <property type="molecule type" value="Genomic_DNA"/>
</dbReference>
<dbReference type="OrthoDB" id="2084094at2"/>
<organism evidence="2 3">
    <name type="scientific">Neomoorella humiferrea</name>
    <dbReference type="NCBI Taxonomy" id="676965"/>
    <lineage>
        <taxon>Bacteria</taxon>
        <taxon>Bacillati</taxon>
        <taxon>Bacillota</taxon>
        <taxon>Clostridia</taxon>
        <taxon>Neomoorellales</taxon>
        <taxon>Neomoorellaceae</taxon>
        <taxon>Neomoorella</taxon>
    </lineage>
</organism>
<dbReference type="Pfam" id="PF10925">
    <property type="entry name" value="DUF2680"/>
    <property type="match status" value="1"/>
</dbReference>
<keyword evidence="3" id="KW-1185">Reference proteome</keyword>
<feature type="signal peptide" evidence="1">
    <location>
        <begin position="1"/>
        <end position="23"/>
    </location>
</feature>
<name>A0A2T0AKD1_9FIRM</name>
<dbReference type="InterPro" id="IPR024485">
    <property type="entry name" value="DUF2680"/>
</dbReference>
<evidence type="ECO:0008006" key="4">
    <source>
        <dbReference type="Google" id="ProtNLM"/>
    </source>
</evidence>
<dbReference type="Proteomes" id="UP000238415">
    <property type="component" value="Unassembled WGS sequence"/>
</dbReference>